<accession>A0A6B7ZEW4</accession>
<protein>
    <submittedName>
        <fullName evidence="1">Uncharacterized protein</fullName>
    </submittedName>
</protein>
<sequence>MFKIPADMIGKVRVGETLVITKIGHGKASICGEHVVVEVPSKDRKLGERFFATGDNRLVKRLSLTNVVSTCKETQIVFKGKRIQ</sequence>
<organism evidence="1 2">
    <name type="scientific">Klebsiella phage N1M2</name>
    <dbReference type="NCBI Taxonomy" id="2664939"/>
    <lineage>
        <taxon>Viruses</taxon>
        <taxon>Duplodnaviria</taxon>
        <taxon>Heunggongvirae</taxon>
        <taxon>Uroviricota</taxon>
        <taxon>Caudoviricetes</taxon>
        <taxon>Chimalliviridae</taxon>
        <taxon>Nimduovirus</taxon>
        <taxon>Nimduovirus N1M2</taxon>
    </lineage>
</organism>
<dbReference type="EMBL" id="MN642089">
    <property type="protein sequence ID" value="QGH72053.1"/>
    <property type="molecule type" value="Genomic_DNA"/>
</dbReference>
<evidence type="ECO:0000313" key="1">
    <source>
        <dbReference type="EMBL" id="QGH72053.1"/>
    </source>
</evidence>
<reference evidence="1 2" key="1">
    <citation type="submission" date="2019-11" db="EMBL/GenBank/DDBJ databases">
        <authorList>
            <person name="Lewis R."/>
            <person name="Clooney A.G."/>
            <person name="Stockdale S.R."/>
            <person name="Buttimer C."/>
            <person name="Draper L.A."/>
            <person name="Ross R.P."/>
            <person name="Hill C."/>
        </authorList>
    </citation>
    <scope>NUCLEOTIDE SEQUENCE [LARGE SCALE GENOMIC DNA]</scope>
</reference>
<keyword evidence="2" id="KW-1185">Reference proteome</keyword>
<dbReference type="Proteomes" id="UP000464669">
    <property type="component" value="Segment"/>
</dbReference>
<evidence type="ECO:0000313" key="2">
    <source>
        <dbReference type="Proteomes" id="UP000464669"/>
    </source>
</evidence>
<gene>
    <name evidence="1" type="ORF">N1M2_190</name>
</gene>
<name>A0A6B7ZEW4_9CAUD</name>
<proteinExistence type="predicted"/>